<organism evidence="1 2">
    <name type="scientific">Dovyalis caffra</name>
    <dbReference type="NCBI Taxonomy" id="77055"/>
    <lineage>
        <taxon>Eukaryota</taxon>
        <taxon>Viridiplantae</taxon>
        <taxon>Streptophyta</taxon>
        <taxon>Embryophyta</taxon>
        <taxon>Tracheophyta</taxon>
        <taxon>Spermatophyta</taxon>
        <taxon>Magnoliopsida</taxon>
        <taxon>eudicotyledons</taxon>
        <taxon>Gunneridae</taxon>
        <taxon>Pentapetalae</taxon>
        <taxon>rosids</taxon>
        <taxon>fabids</taxon>
        <taxon>Malpighiales</taxon>
        <taxon>Salicaceae</taxon>
        <taxon>Flacourtieae</taxon>
        <taxon>Dovyalis</taxon>
    </lineage>
</organism>
<feature type="non-terminal residue" evidence="1">
    <location>
        <position position="58"/>
    </location>
</feature>
<evidence type="ECO:0000313" key="2">
    <source>
        <dbReference type="Proteomes" id="UP001314170"/>
    </source>
</evidence>
<reference evidence="1 2" key="1">
    <citation type="submission" date="2024-01" db="EMBL/GenBank/DDBJ databases">
        <authorList>
            <person name="Waweru B."/>
        </authorList>
    </citation>
    <scope>NUCLEOTIDE SEQUENCE [LARGE SCALE GENOMIC DNA]</scope>
</reference>
<evidence type="ECO:0008006" key="3">
    <source>
        <dbReference type="Google" id="ProtNLM"/>
    </source>
</evidence>
<accession>A0AAV1SMV2</accession>
<dbReference type="EMBL" id="CAWUPB010001195">
    <property type="protein sequence ID" value="CAK7355224.1"/>
    <property type="molecule type" value="Genomic_DNA"/>
</dbReference>
<keyword evidence="2" id="KW-1185">Reference proteome</keyword>
<sequence length="58" mass="7045">MEELHRLEKLIRKLRRENLQGLNMEELHRLEKLIEGSFCRVKTKGEELIEENQLSKQQ</sequence>
<protein>
    <recommendedName>
        <fullName evidence="3">K-box domain-containing protein</fullName>
    </recommendedName>
</protein>
<gene>
    <name evidence="1" type="ORF">DCAF_LOCUS25558</name>
</gene>
<comment type="caution">
    <text evidence="1">The sequence shown here is derived from an EMBL/GenBank/DDBJ whole genome shotgun (WGS) entry which is preliminary data.</text>
</comment>
<dbReference type="AlphaFoldDB" id="A0AAV1SMV2"/>
<name>A0AAV1SMV2_9ROSI</name>
<proteinExistence type="predicted"/>
<evidence type="ECO:0000313" key="1">
    <source>
        <dbReference type="EMBL" id="CAK7355224.1"/>
    </source>
</evidence>
<dbReference type="Proteomes" id="UP001314170">
    <property type="component" value="Unassembled WGS sequence"/>
</dbReference>